<dbReference type="Proteomes" id="UP000284547">
    <property type="component" value="Unassembled WGS sequence"/>
</dbReference>
<comment type="caution">
    <text evidence="1">The sequence shown here is derived from an EMBL/GenBank/DDBJ whole genome shotgun (WGS) entry which is preliminary data.</text>
</comment>
<name>A0A411Z1R9_9RHOB</name>
<gene>
    <name evidence="1" type="ORF">D1012_12750</name>
</gene>
<keyword evidence="2" id="KW-1185">Reference proteome</keyword>
<evidence type="ECO:0000313" key="1">
    <source>
        <dbReference type="EMBL" id="RGP37009.1"/>
    </source>
</evidence>
<evidence type="ECO:0000313" key="2">
    <source>
        <dbReference type="Proteomes" id="UP000284547"/>
    </source>
</evidence>
<reference evidence="1 2" key="1">
    <citation type="submission" date="2018-08" db="EMBL/GenBank/DDBJ databases">
        <title>Flavobacterium tibetense sp. nov., isolated from a wetland YonghuCo on Tibetan Plateau.</title>
        <authorList>
            <person name="Phurbu D."/>
            <person name="Lu H."/>
            <person name="Xing P."/>
        </authorList>
    </citation>
    <scope>NUCLEOTIDE SEQUENCE [LARGE SCALE GENOMIC DNA]</scope>
    <source>
        <strain evidence="1 2">DJC</strain>
    </source>
</reference>
<dbReference type="AlphaFoldDB" id="A0A411Z1R9"/>
<organism evidence="1 2">
    <name type="scientific">Pseudotabrizicola alkalilacus</name>
    <dbReference type="NCBI Taxonomy" id="2305252"/>
    <lineage>
        <taxon>Bacteria</taxon>
        <taxon>Pseudomonadati</taxon>
        <taxon>Pseudomonadota</taxon>
        <taxon>Alphaproteobacteria</taxon>
        <taxon>Rhodobacterales</taxon>
        <taxon>Paracoccaceae</taxon>
        <taxon>Pseudotabrizicola</taxon>
    </lineage>
</organism>
<evidence type="ECO:0008006" key="3">
    <source>
        <dbReference type="Google" id="ProtNLM"/>
    </source>
</evidence>
<dbReference type="EMBL" id="QWEY01000006">
    <property type="protein sequence ID" value="RGP37009.1"/>
    <property type="molecule type" value="Genomic_DNA"/>
</dbReference>
<protein>
    <recommendedName>
        <fullName evidence="3">SMI1/KNR4 family protein</fullName>
    </recommendedName>
</protein>
<proteinExistence type="predicted"/>
<sequence length="204" mass="22849">MRGEARNNQGWFEMREWDKAAGSGCGGLVADKMSIVELLYLGQIEDLRRLRDGYVAVHLPEVGDFAFKIGINDPLTTESIEKIVDFGAGADPDMIRHLYRMCNGLWVAKFAVFGLLSGPWGLMQPWDINVPNCWGRPAGFPEDYLIVGTHQDKDDAGKTLQRSHCITGDGRIVVIDLENHETVLREYRSVEDWLQAEAERALAG</sequence>
<accession>A0A411Z1R9</accession>